<gene>
    <name evidence="2" type="ORF">C8J48_3155</name>
</gene>
<keyword evidence="3" id="KW-1185">Reference proteome</keyword>
<protein>
    <submittedName>
        <fullName evidence="2">DNA-binding Xre family transcriptional regulator</fullName>
    </submittedName>
</protein>
<dbReference type="SUPFAM" id="SSF47413">
    <property type="entry name" value="lambda repressor-like DNA-binding domains"/>
    <property type="match status" value="1"/>
</dbReference>
<dbReference type="Pfam" id="PF13443">
    <property type="entry name" value="HTH_26"/>
    <property type="match status" value="1"/>
</dbReference>
<proteinExistence type="predicted"/>
<dbReference type="Proteomes" id="UP000241639">
    <property type="component" value="Unassembled WGS sequence"/>
</dbReference>
<comment type="caution">
    <text evidence="2">The sequence shown here is derived from an EMBL/GenBank/DDBJ whole genome shotgun (WGS) entry which is preliminary data.</text>
</comment>
<reference evidence="2 3" key="1">
    <citation type="submission" date="2018-04" db="EMBL/GenBank/DDBJ databases">
        <title>Genomic Encyclopedia of Archaeal and Bacterial Type Strains, Phase II (KMG-II): from individual species to whole genera.</title>
        <authorList>
            <person name="Goeker M."/>
        </authorList>
    </citation>
    <scope>NUCLEOTIDE SEQUENCE [LARGE SCALE GENOMIC DNA]</scope>
    <source>
        <strain evidence="2 3">DSM 45169</strain>
    </source>
</reference>
<dbReference type="CDD" id="cd00093">
    <property type="entry name" value="HTH_XRE"/>
    <property type="match status" value="1"/>
</dbReference>
<dbReference type="AlphaFoldDB" id="A0A2T4Z4M5"/>
<dbReference type="InterPro" id="IPR010982">
    <property type="entry name" value="Lambda_DNA-bd_dom_sf"/>
</dbReference>
<sequence length="78" mass="8872">MKGDQSVGKIRVVLRDTLNELGMTQKELAQRTQIRESTISLLTRDAGSSVNKEILARVMDALEIDDIRKIIKYEPDEK</sequence>
<organism evidence="2 3">
    <name type="scientific">Desmospora activa DSM 45169</name>
    <dbReference type="NCBI Taxonomy" id="1121389"/>
    <lineage>
        <taxon>Bacteria</taxon>
        <taxon>Bacillati</taxon>
        <taxon>Bacillota</taxon>
        <taxon>Bacilli</taxon>
        <taxon>Bacillales</taxon>
        <taxon>Thermoactinomycetaceae</taxon>
        <taxon>Desmospora</taxon>
    </lineage>
</organism>
<dbReference type="OrthoDB" id="9805309at2"/>
<dbReference type="EMBL" id="PZZP01000002">
    <property type="protein sequence ID" value="PTM56830.1"/>
    <property type="molecule type" value="Genomic_DNA"/>
</dbReference>
<evidence type="ECO:0000313" key="2">
    <source>
        <dbReference type="EMBL" id="PTM56830.1"/>
    </source>
</evidence>
<dbReference type="Gene3D" id="1.10.260.40">
    <property type="entry name" value="lambda repressor-like DNA-binding domains"/>
    <property type="match status" value="1"/>
</dbReference>
<dbReference type="InterPro" id="IPR001387">
    <property type="entry name" value="Cro/C1-type_HTH"/>
</dbReference>
<accession>A0A2T4Z4M5</accession>
<dbReference type="SMART" id="SM00530">
    <property type="entry name" value="HTH_XRE"/>
    <property type="match status" value="1"/>
</dbReference>
<evidence type="ECO:0000313" key="3">
    <source>
        <dbReference type="Proteomes" id="UP000241639"/>
    </source>
</evidence>
<evidence type="ECO:0000259" key="1">
    <source>
        <dbReference type="PROSITE" id="PS50943"/>
    </source>
</evidence>
<dbReference type="PROSITE" id="PS50943">
    <property type="entry name" value="HTH_CROC1"/>
    <property type="match status" value="1"/>
</dbReference>
<dbReference type="GO" id="GO:0003677">
    <property type="term" value="F:DNA binding"/>
    <property type="evidence" value="ECO:0007669"/>
    <property type="project" value="UniProtKB-KW"/>
</dbReference>
<feature type="domain" description="HTH cro/C1-type" evidence="1">
    <location>
        <begin position="14"/>
        <end position="70"/>
    </location>
</feature>
<name>A0A2T4Z4M5_9BACL</name>
<keyword evidence="2" id="KW-0238">DNA-binding</keyword>